<dbReference type="Gene3D" id="3.40.50.2300">
    <property type="match status" value="2"/>
</dbReference>
<evidence type="ECO:0000313" key="7">
    <source>
        <dbReference type="Proteomes" id="UP001595648"/>
    </source>
</evidence>
<organism evidence="6 7">
    <name type="scientific">Mesorhizobium cantuariense</name>
    <dbReference type="NCBI Taxonomy" id="1300275"/>
    <lineage>
        <taxon>Bacteria</taxon>
        <taxon>Pseudomonadati</taxon>
        <taxon>Pseudomonadota</taxon>
        <taxon>Alphaproteobacteria</taxon>
        <taxon>Hyphomicrobiales</taxon>
        <taxon>Phyllobacteriaceae</taxon>
        <taxon>Mesorhizobium</taxon>
    </lineage>
</organism>
<comment type="similarity">
    <text evidence="2">Belongs to the bacterial solute-binding protein 2 family.</text>
</comment>
<accession>A0ABV7MUJ3</accession>
<keyword evidence="3 4" id="KW-0732">Signal</keyword>
<dbReference type="InterPro" id="IPR025997">
    <property type="entry name" value="SBP_2_dom"/>
</dbReference>
<proteinExistence type="inferred from homology"/>
<evidence type="ECO:0000256" key="3">
    <source>
        <dbReference type="ARBA" id="ARBA00022729"/>
    </source>
</evidence>
<dbReference type="CDD" id="cd19965">
    <property type="entry name" value="PBP1_ABC_sugar_binding-like"/>
    <property type="match status" value="1"/>
</dbReference>
<feature type="chain" id="PRO_5046044929" evidence="4">
    <location>
        <begin position="24"/>
        <end position="325"/>
    </location>
</feature>
<sequence>MKRLTATLLLATTLLAGPSVASADGLNIVFTHHSSASNTFWQAVKKGYDDACGKVEAKCNMIFTQTEGSVEQQLANMRAALAAKPDALLTSIVDNKAFDDVIKEARDAGVLVIAVNVDDTDGAKGNARQAFIGQGFKPAGYSLGKAISESFPKEGPIKVLVGISAPGQNWSESRGAGVMQFLEEYKAAHPDRQVSWERIDSGTDLAVTSDRVGAYLNAHPDTTAYFDTGFWCAGVARSLQDRGVAPGKVLLGGFDLVPEVLQQMQKGYVQALVDQQPYMQGFMPVMEAYLNKKVGLAPSDIDTGQGIVRPDQADAIMTLSAQGLR</sequence>
<evidence type="ECO:0000313" key="6">
    <source>
        <dbReference type="EMBL" id="MFC3325183.1"/>
    </source>
</evidence>
<name>A0ABV7MUJ3_9HYPH</name>
<comment type="subcellular location">
    <subcellularLocation>
        <location evidence="1">Cell envelope</location>
    </subcellularLocation>
</comment>
<dbReference type="Proteomes" id="UP001595648">
    <property type="component" value="Unassembled WGS sequence"/>
</dbReference>
<evidence type="ECO:0000259" key="5">
    <source>
        <dbReference type="Pfam" id="PF13407"/>
    </source>
</evidence>
<dbReference type="RefSeq" id="WP_378982623.1">
    <property type="nucleotide sequence ID" value="NZ_JBHRVD010000001.1"/>
</dbReference>
<protein>
    <submittedName>
        <fullName evidence="6">Sugar ABC transporter substrate-binding protein</fullName>
    </submittedName>
</protein>
<gene>
    <name evidence="6" type="ORF">ACFOJ9_25950</name>
</gene>
<dbReference type="InterPro" id="IPR028082">
    <property type="entry name" value="Peripla_BP_I"/>
</dbReference>
<evidence type="ECO:0000256" key="4">
    <source>
        <dbReference type="SAM" id="SignalP"/>
    </source>
</evidence>
<keyword evidence="7" id="KW-1185">Reference proteome</keyword>
<dbReference type="PANTHER" id="PTHR46847">
    <property type="entry name" value="D-ALLOSE-BINDING PERIPLASMIC PROTEIN-RELATED"/>
    <property type="match status" value="1"/>
</dbReference>
<comment type="caution">
    <text evidence="6">The sequence shown here is derived from an EMBL/GenBank/DDBJ whole genome shotgun (WGS) entry which is preliminary data.</text>
</comment>
<feature type="domain" description="Periplasmic binding protein" evidence="5">
    <location>
        <begin position="35"/>
        <end position="289"/>
    </location>
</feature>
<dbReference type="Pfam" id="PF13407">
    <property type="entry name" value="Peripla_BP_4"/>
    <property type="match status" value="1"/>
</dbReference>
<dbReference type="SUPFAM" id="SSF53822">
    <property type="entry name" value="Periplasmic binding protein-like I"/>
    <property type="match status" value="1"/>
</dbReference>
<feature type="signal peptide" evidence="4">
    <location>
        <begin position="1"/>
        <end position="23"/>
    </location>
</feature>
<dbReference type="PANTHER" id="PTHR46847:SF1">
    <property type="entry name" value="D-ALLOSE-BINDING PERIPLASMIC PROTEIN-RELATED"/>
    <property type="match status" value="1"/>
</dbReference>
<evidence type="ECO:0000256" key="2">
    <source>
        <dbReference type="ARBA" id="ARBA00007639"/>
    </source>
</evidence>
<dbReference type="EMBL" id="JBHRVD010000001">
    <property type="protein sequence ID" value="MFC3325183.1"/>
    <property type="molecule type" value="Genomic_DNA"/>
</dbReference>
<evidence type="ECO:0000256" key="1">
    <source>
        <dbReference type="ARBA" id="ARBA00004196"/>
    </source>
</evidence>
<reference evidence="7" key="1">
    <citation type="journal article" date="2019" name="Int. J. Syst. Evol. Microbiol.">
        <title>The Global Catalogue of Microorganisms (GCM) 10K type strain sequencing project: providing services to taxonomists for standard genome sequencing and annotation.</title>
        <authorList>
            <consortium name="The Broad Institute Genomics Platform"/>
            <consortium name="The Broad Institute Genome Sequencing Center for Infectious Disease"/>
            <person name="Wu L."/>
            <person name="Ma J."/>
        </authorList>
    </citation>
    <scope>NUCLEOTIDE SEQUENCE [LARGE SCALE GENOMIC DNA]</scope>
    <source>
        <strain evidence="7">ICMP 19515</strain>
    </source>
</reference>